<protein>
    <submittedName>
        <fullName evidence="5">Tape measure protein</fullName>
    </submittedName>
</protein>
<dbReference type="InterPro" id="IPR036844">
    <property type="entry name" value="Hint_dom_sf"/>
</dbReference>
<feature type="coiled-coil region" evidence="3">
    <location>
        <begin position="520"/>
        <end position="627"/>
    </location>
</feature>
<keyword evidence="2" id="KW-0651">Protein splicing</keyword>
<dbReference type="NCBIfam" id="TIGR02675">
    <property type="entry name" value="tape_meas_nterm"/>
    <property type="match status" value="1"/>
</dbReference>
<dbReference type="SUPFAM" id="SSF53955">
    <property type="entry name" value="Lysozyme-like"/>
    <property type="match status" value="1"/>
</dbReference>
<accession>A0ABS9DRT9</accession>
<dbReference type="PROSITE" id="PS50818">
    <property type="entry name" value="INTEIN_C_TER"/>
    <property type="match status" value="1"/>
</dbReference>
<dbReference type="InterPro" id="IPR027434">
    <property type="entry name" value="Homing_endonucl"/>
</dbReference>
<dbReference type="InterPro" id="IPR008258">
    <property type="entry name" value="Transglycosylase_SLT_dom_1"/>
</dbReference>
<dbReference type="SMART" id="SM00306">
    <property type="entry name" value="HintN"/>
    <property type="match status" value="1"/>
</dbReference>
<evidence type="ECO:0000313" key="6">
    <source>
        <dbReference type="Proteomes" id="UP001108089"/>
    </source>
</evidence>
<dbReference type="Pfam" id="PF20155">
    <property type="entry name" value="TMP_3"/>
    <property type="match status" value="1"/>
</dbReference>
<dbReference type="InterPro" id="IPR023346">
    <property type="entry name" value="Lysozyme-like_dom_sf"/>
</dbReference>
<dbReference type="NCBIfam" id="TIGR01443">
    <property type="entry name" value="intein_Cterm"/>
    <property type="match status" value="1"/>
</dbReference>
<dbReference type="Gene3D" id="2.170.16.10">
    <property type="entry name" value="Hedgehog/Intein (Hint) domain"/>
    <property type="match status" value="2"/>
</dbReference>
<evidence type="ECO:0000259" key="4">
    <source>
        <dbReference type="PROSITE" id="PS50819"/>
    </source>
</evidence>
<keyword evidence="3" id="KW-0175">Coiled coil</keyword>
<name>A0ABS9DRT9_9ACTN</name>
<proteinExistence type="predicted"/>
<dbReference type="InterPro" id="IPR003587">
    <property type="entry name" value="Hint_dom_N"/>
</dbReference>
<feature type="domain" description="DOD-type homing endonuclease" evidence="4">
    <location>
        <begin position="1309"/>
        <end position="1450"/>
    </location>
</feature>
<dbReference type="CDD" id="cd00081">
    <property type="entry name" value="Hint"/>
    <property type="match status" value="1"/>
</dbReference>
<dbReference type="SMART" id="SM00305">
    <property type="entry name" value="HintC"/>
    <property type="match status" value="1"/>
</dbReference>
<evidence type="ECO:0000256" key="1">
    <source>
        <dbReference type="ARBA" id="ARBA00022813"/>
    </source>
</evidence>
<dbReference type="Proteomes" id="UP001108089">
    <property type="component" value="Unassembled WGS sequence"/>
</dbReference>
<gene>
    <name evidence="5" type="ORF">L1892_23390</name>
</gene>
<dbReference type="Pfam" id="PF01464">
    <property type="entry name" value="SLT"/>
    <property type="match status" value="1"/>
</dbReference>
<organism evidence="5 6">
    <name type="scientific">Gordonia tangerina</name>
    <dbReference type="NCBI Taxonomy" id="2911060"/>
    <lineage>
        <taxon>Bacteria</taxon>
        <taxon>Bacillati</taxon>
        <taxon>Actinomycetota</taxon>
        <taxon>Actinomycetes</taxon>
        <taxon>Mycobacteriales</taxon>
        <taxon>Gordoniaceae</taxon>
        <taxon>Gordonia</taxon>
    </lineage>
</organism>
<dbReference type="InterPro" id="IPR004042">
    <property type="entry name" value="Intein_endonuc_central"/>
</dbReference>
<dbReference type="InterPro" id="IPR004860">
    <property type="entry name" value="LAGLIDADG_dom"/>
</dbReference>
<dbReference type="InterPro" id="IPR003586">
    <property type="entry name" value="Hint_dom_C"/>
</dbReference>
<dbReference type="Gene3D" id="3.10.28.10">
    <property type="entry name" value="Homing endonucleases"/>
    <property type="match status" value="1"/>
</dbReference>
<dbReference type="SUPFAM" id="SSF51294">
    <property type="entry name" value="Hedgehog/intein (Hint) domain"/>
    <property type="match status" value="1"/>
</dbReference>
<evidence type="ECO:0000313" key="5">
    <source>
        <dbReference type="EMBL" id="MCF3941317.1"/>
    </source>
</evidence>
<feature type="coiled-coil region" evidence="3">
    <location>
        <begin position="1734"/>
        <end position="1761"/>
    </location>
</feature>
<comment type="caution">
    <text evidence="5">The sequence shown here is derived from an EMBL/GenBank/DDBJ whole genome shotgun (WGS) entry which is preliminary data.</text>
</comment>
<dbReference type="InterPro" id="IPR006142">
    <property type="entry name" value="INTEIN"/>
</dbReference>
<dbReference type="RefSeq" id="WP_235726196.1">
    <property type="nucleotide sequence ID" value="NZ_JAKGCU010000038.1"/>
</dbReference>
<dbReference type="SUPFAM" id="SSF55608">
    <property type="entry name" value="Homing endonucleases"/>
    <property type="match status" value="1"/>
</dbReference>
<evidence type="ECO:0000256" key="3">
    <source>
        <dbReference type="SAM" id="Coils"/>
    </source>
</evidence>
<dbReference type="InterPro" id="IPR013491">
    <property type="entry name" value="Tape_meas_N"/>
</dbReference>
<dbReference type="PRINTS" id="PR00379">
    <property type="entry name" value="INTEIN"/>
</dbReference>
<dbReference type="EMBL" id="JAKGCU010000038">
    <property type="protein sequence ID" value="MCF3941317.1"/>
    <property type="molecule type" value="Genomic_DNA"/>
</dbReference>
<keyword evidence="1" id="KW-0068">Autocatalytic cleavage</keyword>
<dbReference type="PROSITE" id="PS50819">
    <property type="entry name" value="INTEIN_ENDONUCLEASE"/>
    <property type="match status" value="1"/>
</dbReference>
<dbReference type="Gene3D" id="1.10.530.10">
    <property type="match status" value="1"/>
</dbReference>
<dbReference type="Pfam" id="PF14528">
    <property type="entry name" value="LAGLIDADG_3"/>
    <property type="match status" value="1"/>
</dbReference>
<dbReference type="InterPro" id="IPR030934">
    <property type="entry name" value="Intein_C"/>
</dbReference>
<reference evidence="5" key="1">
    <citation type="submission" date="2022-01" db="EMBL/GenBank/DDBJ databases">
        <title>Gordonia xiamenensis sp. nov., isolated from surface seawater in Xiamen.</title>
        <authorList>
            <person name="He Y.F."/>
        </authorList>
    </citation>
    <scope>NUCLEOTIDE SEQUENCE</scope>
    <source>
        <strain evidence="5">GW1C4-4</strain>
    </source>
</reference>
<sequence>MAQELAVGYLSLVVEASQVPRAVRQALGQADRDAERTGRSMGNKMAGALGTALKGGAVAAAAAGGAAIGTALYKGFDRLSAIDQAKGKLAGLGNSAQTTATVMDSALASVKGTAFGLGDAATIAASAIAAGIKPGQDLTKYLSMTADAASIAGVSLSDMGAILNQVQTGQQAYTDDLNQLADRGIPIYQWLGQEMNVAAKEVKGLAADGKVSSEVLFRAIQKNIGGAAQESGKTVKGSFENLIAALGRFGAAIETPTFNRLPGFFGDLTDRIDTLTPRAEAMAQAFDAKVFDEWVPKIREALDAFKESGQLDRMREVFAGLGRELGQLGPSVGRIAAALAQASAALGVSGWQLLLTALQAGTAALDALNPLLSTTASLMESNQAAVTALLGAWLAFKTVPSLLGKAASALAPIATSARTASEAMSGFGDAYRQSVQWMQQSNPTASGAGRILFGMGSQAQTASTHLRVLGSNASALARGGITSLTNAGTGLVNVMGGPLNAALVGAGIVLATVASKTADARQKQEEYESSIKRAAEAQAALNAELLKSRGAVTDDVVTAQTDVLSQYEEQLKATEDRHKSWFDKVFSFSGSFDKSGTDAINDAATKATEARRALDELDMTNEEVSRQISGSAGAYDTLRTRLAGMGSDGQQAAEGLDLMRQKFLDQQDLARRLAPGVTELGEAVRIMGDDSASASDKLSALKSAMDALSPARSKTEAIAQHAEAIRKVADAAQGIGADAFKGGVLDPRTESGATLSRNLQAIADKSAEIASSGDMKAIGDAAKANEVAFQQLAVATGQPIEKIRELYDELGGGAVDLTVDLKGDTEVAQQLAQIKYLWNEQPEKKTLTVESSSVTKDTEAALDRLDFSVKRLPDGKSVEITARSEEAQQRLNSVFQAVTKLPNGKPINVSAPGGNEVRDLLSSLGAKVKTDNNKNIEVTSPLAPGVLELLKQIGLQVETRNGKQIIVTANDSDYNNKQGKWTRTETKYIDIITREGAAAFNPGNGIVAGPPAADGWIRKYAHGGIHALEKYANGGSLTDAKMLPGRGAGSLYSTPAGPAIAAEGETVAEAFIPMAKAKRRRSTDILAVVAKAFGYELIPKDNLPGSVSELLGAVSGGAISRLLAPTGINRIGKFADGGIVTGDQLRALAEGRGASQPLTGAPYVWGGVNWGDCCLIAETPVWGPDGVTPIADLQPGQRVWSYVDGKLEAHRVTAAWFSKTQETFTVRTRQRAVTGSANHPFLRLVETVPARPRVGRRGWEPAEYDVEWARLDELAAGDLLVQPKAVRLEHAQSNTLPSGRPIGLLEAWLLGVILGDGNVSDTKVEICVYGDLRDRVRDILGRMRIGASRTRGERDGITTSDSEAHGIRAYSTEFARELIEAGFRKPAHEKRIPECVWGWDDERKRAFLNGYCDADGHHPADVARHGERTYSSSSRALIEDVRYLHVILGDGVANVSTNMRRKPIVINGAEVKLARPLHTICVRLGEGVIGSVAAARRPGVASWIDTSEFTVAPILSIEDGDVVDTYDITVEGAHNFIAGGVVVHNSGAMSAFARLAAGLNPFGGRFSTATMGDYLVKLGAKLGRGPAGTMRFGWVNGGPGGGHTAGTLPDGSNVEMGGSYGGGKLGGSVGADDPQFTDHAYMVVKNSNKYAAPGESSYEDSIASGSSLPDSALSGGYTFDPITAETDDSGDKSLSGRLGNAASAFVTGQVGSLFDLLSVNNNPGWLAAITEYERAHKEDARKNYEAEKRKLDQDYQDAEAQRKSDYDAAKEMIDSDYQSSIISADERDRRMLALRNQFEQDETAKRHDYENSVIQKGQQYGLVDGDSVSSLSLKQQYESDQLRGAQQLQSAEYEREAQYNRDKLALDNLKQSHSITQAEYDRRLRDAKAKYDSDVRGLKDNYSTSQEQLKANFDRSQTLYAPSDRYLPNTITTTQFRPTDPGTVKPAEYEDLNTAGATKNTGAGGVKDAVKSAFADRKWDEGAQWSATDYIVDHESGWNPLAVNPQSGAFGLFQFLGETQRQYLPDRNTDPAVQGQAGKRYIGDRYGDPVNARAFWEKNHWYDQGGIADGIGFMQKNILKPERVLSPNETEAFQDGVRNGFSGNSDQIVAKLDQLIELMAKTPRGQVNYNFPADRGVERAQRVAESRKRAGLAAY</sequence>
<evidence type="ECO:0000256" key="2">
    <source>
        <dbReference type="ARBA" id="ARBA00023000"/>
    </source>
</evidence>
<keyword evidence="6" id="KW-1185">Reference proteome</keyword>